<sequence length="491" mass="51033">MTGPYGLLSPVWAATSTAELMSEDSVLRALVRVEAAWAQTLVEAGEAPAESAEAIRRISVDPALAGLRAQDIAAEGTGGGNPVIPMLAAVRDALQQSGESDAALHRGATSQDILDTALMLLIREAVQGITDDLRRAGAALSTLSEDHSRTLCVARSLTQHALPTCFGLRSAGWLDGVTQSMGRLETAAATLPLQWGGAVGNQAALSDSVGFEQAEQMTSALAARLGLAPMRRPWHTQRQTMLDIAAALAAVLAQLGKAAGDVLILQRPEIAEVREPRTAGRGGSSAMPQKQNPVLSTLIRSAALSAPGQLSTLYVAAATAEDERPAGAWHAEWPSLVELVRLAGGAASRAAELFEGFEVRPESMRANLALSGDAVVSERLLARLSDSFPGGKSALQQLLKRSAVEGLPLRSLLEDQLDPAVIGPEDLDQLLDPREYLGRAQEFIGTAVADFRAASSPAKNDSAPAASTPAASTPAASTPAASTPEGVTEHA</sequence>
<dbReference type="Gene3D" id="1.10.40.30">
    <property type="entry name" value="Fumarase/aspartase (C-terminal domain)"/>
    <property type="match status" value="1"/>
</dbReference>
<keyword evidence="6" id="KW-1185">Reference proteome</keyword>
<dbReference type="PROSITE" id="PS00163">
    <property type="entry name" value="FUMARATE_LYASES"/>
    <property type="match status" value="1"/>
</dbReference>
<feature type="domain" description="Adenylosuccinate lyase C-terminal" evidence="4">
    <location>
        <begin position="372"/>
        <end position="448"/>
    </location>
</feature>
<dbReference type="PRINTS" id="PR00145">
    <property type="entry name" value="ARGSUCLYASE"/>
</dbReference>
<dbReference type="EC" id="5.5.1.2" evidence="5"/>
<evidence type="ECO:0000256" key="3">
    <source>
        <dbReference type="SAM" id="MobiDB-lite"/>
    </source>
</evidence>
<dbReference type="Pfam" id="PF00206">
    <property type="entry name" value="Lyase_1"/>
    <property type="match status" value="1"/>
</dbReference>
<dbReference type="GO" id="GO:0047472">
    <property type="term" value="F:3-carboxy-cis,cis-muconate cycloisomerase activity"/>
    <property type="evidence" value="ECO:0007669"/>
    <property type="project" value="UniProtKB-EC"/>
</dbReference>
<dbReference type="InterPro" id="IPR024083">
    <property type="entry name" value="Fumarase/histidase_N"/>
</dbReference>
<dbReference type="Gene3D" id="1.10.275.10">
    <property type="entry name" value="Fumarase/aspartase (N-terminal domain)"/>
    <property type="match status" value="1"/>
</dbReference>
<gene>
    <name evidence="5" type="ORF">H4W27_000023</name>
</gene>
<dbReference type="Gene3D" id="1.20.200.10">
    <property type="entry name" value="Fumarase/aspartase (Central domain)"/>
    <property type="match status" value="1"/>
</dbReference>
<dbReference type="SMART" id="SM00998">
    <property type="entry name" value="ADSL_C"/>
    <property type="match status" value="1"/>
</dbReference>
<feature type="compositionally biased region" description="Low complexity" evidence="3">
    <location>
        <begin position="462"/>
        <end position="484"/>
    </location>
</feature>
<evidence type="ECO:0000259" key="4">
    <source>
        <dbReference type="SMART" id="SM00998"/>
    </source>
</evidence>
<dbReference type="EMBL" id="JADBED010000001">
    <property type="protein sequence ID" value="MBE1522905.1"/>
    <property type="molecule type" value="Genomic_DNA"/>
</dbReference>
<dbReference type="Proteomes" id="UP000643525">
    <property type="component" value="Unassembled WGS sequence"/>
</dbReference>
<dbReference type="PANTHER" id="PTHR43172:SF2">
    <property type="entry name" value="ADENYLOSUCCINATE LYASE C-TERMINAL DOMAIN-CONTAINING PROTEIN"/>
    <property type="match status" value="1"/>
</dbReference>
<reference evidence="5 6" key="1">
    <citation type="submission" date="2020-10" db="EMBL/GenBank/DDBJ databases">
        <title>Sequencing the genomes of 1000 actinobacteria strains.</title>
        <authorList>
            <person name="Klenk H.-P."/>
        </authorList>
    </citation>
    <scope>NUCLEOTIDE SEQUENCE [LARGE SCALE GENOMIC DNA]</scope>
    <source>
        <strain evidence="5 6">DSM 15666</strain>
    </source>
</reference>
<dbReference type="InterPro" id="IPR008948">
    <property type="entry name" value="L-Aspartase-like"/>
</dbReference>
<keyword evidence="5" id="KW-0413">Isomerase</keyword>
<evidence type="ECO:0000313" key="6">
    <source>
        <dbReference type="Proteomes" id="UP000643525"/>
    </source>
</evidence>
<organism evidence="5 6">
    <name type="scientific">Nesterenkonia lutea</name>
    <dbReference type="NCBI Taxonomy" id="272919"/>
    <lineage>
        <taxon>Bacteria</taxon>
        <taxon>Bacillati</taxon>
        <taxon>Actinomycetota</taxon>
        <taxon>Actinomycetes</taxon>
        <taxon>Micrococcales</taxon>
        <taxon>Micrococcaceae</taxon>
        <taxon>Nesterenkonia</taxon>
    </lineage>
</organism>
<protein>
    <submittedName>
        <fullName evidence="5">3-carboxy-cis,cis-muconate cycloisomerase</fullName>
        <ecNumber evidence="5">5.5.1.2</ecNumber>
    </submittedName>
</protein>
<dbReference type="PANTHER" id="PTHR43172">
    <property type="entry name" value="ADENYLOSUCCINATE LYASE"/>
    <property type="match status" value="1"/>
</dbReference>
<evidence type="ECO:0000313" key="5">
    <source>
        <dbReference type="EMBL" id="MBE1522905.1"/>
    </source>
</evidence>
<proteinExistence type="inferred from homology"/>
<dbReference type="InterPro" id="IPR019468">
    <property type="entry name" value="AdenyloSucc_lyase_C"/>
</dbReference>
<name>A0ABR9JAF5_9MICC</name>
<dbReference type="InterPro" id="IPR020557">
    <property type="entry name" value="Fumarate_lyase_CS"/>
</dbReference>
<evidence type="ECO:0000256" key="2">
    <source>
        <dbReference type="ARBA" id="ARBA00034772"/>
    </source>
</evidence>
<accession>A0ABR9JAF5</accession>
<comment type="similarity">
    <text evidence="2">Belongs to the class-II fumarase/aspartase family.</text>
</comment>
<dbReference type="SUPFAM" id="SSF48557">
    <property type="entry name" value="L-aspartase-like"/>
    <property type="match status" value="1"/>
</dbReference>
<feature type="region of interest" description="Disordered" evidence="3">
    <location>
        <begin position="454"/>
        <end position="491"/>
    </location>
</feature>
<keyword evidence="1" id="KW-0456">Lyase</keyword>
<comment type="caution">
    <text evidence="5">The sequence shown here is derived from an EMBL/GenBank/DDBJ whole genome shotgun (WGS) entry which is preliminary data.</text>
</comment>
<dbReference type="PRINTS" id="PR00149">
    <property type="entry name" value="FUMRATELYASE"/>
</dbReference>
<dbReference type="RefSeq" id="WP_192594137.1">
    <property type="nucleotide sequence ID" value="NZ_BAAALJ010000015.1"/>
</dbReference>
<evidence type="ECO:0000256" key="1">
    <source>
        <dbReference type="ARBA" id="ARBA00023239"/>
    </source>
</evidence>
<dbReference type="InterPro" id="IPR000362">
    <property type="entry name" value="Fumarate_lyase_fam"/>
</dbReference>
<dbReference type="InterPro" id="IPR022761">
    <property type="entry name" value="Fumarate_lyase_N"/>
</dbReference>